<feature type="domain" description="ACT" evidence="9">
    <location>
        <begin position="696"/>
        <end position="775"/>
    </location>
</feature>
<dbReference type="PROSITE" id="PS51671">
    <property type="entry name" value="ACT"/>
    <property type="match status" value="2"/>
</dbReference>
<evidence type="ECO:0000313" key="12">
    <source>
        <dbReference type="Proteomes" id="UP001501757"/>
    </source>
</evidence>
<comment type="catalytic activity">
    <reaction evidence="7">
        <text>guanosine 3',5'-bis(diphosphate) + H2O = GDP + diphosphate + H(+)</text>
        <dbReference type="Rhea" id="RHEA:14253"/>
        <dbReference type="ChEBI" id="CHEBI:15377"/>
        <dbReference type="ChEBI" id="CHEBI:15378"/>
        <dbReference type="ChEBI" id="CHEBI:33019"/>
        <dbReference type="ChEBI" id="CHEBI:58189"/>
        <dbReference type="ChEBI" id="CHEBI:77828"/>
        <dbReference type="EC" id="3.1.7.2"/>
    </reaction>
</comment>
<evidence type="ECO:0000256" key="7">
    <source>
        <dbReference type="ARBA" id="ARBA00047968"/>
    </source>
</evidence>
<dbReference type="PIRSF" id="PIRSF006288">
    <property type="entry name" value="PII_uridyltransf"/>
    <property type="match status" value="1"/>
</dbReference>
<protein>
    <recommendedName>
        <fullName evidence="8">Bifunctional uridylyltransferase/uridylyl-removing enzyme</fullName>
        <shortName evidence="8">UTase/UR</shortName>
    </recommendedName>
    <alternativeName>
        <fullName evidence="8">Bifunctional [protein-PII] modification enzyme</fullName>
    </alternativeName>
    <alternativeName>
        <fullName evidence="8">Bifunctional nitrogen sensor protein</fullName>
    </alternativeName>
    <domain>
        <recommendedName>
            <fullName evidence="8">[Protein-PII] uridylyltransferase</fullName>
            <shortName evidence="8">PII uridylyltransferase</shortName>
            <shortName evidence="8">UTase</shortName>
            <ecNumber evidence="8">2.7.7.59</ecNumber>
        </recommendedName>
    </domain>
    <domain>
        <recommendedName>
            <fullName evidence="8">[Protein-PII]-UMP uridylyl-removing enzyme</fullName>
            <shortName evidence="8">UR</shortName>
            <ecNumber evidence="8">3.1.4.-</ecNumber>
        </recommendedName>
    </domain>
</protein>
<dbReference type="HAMAP" id="MF_00277">
    <property type="entry name" value="PII_uridylyl_transf"/>
    <property type="match status" value="1"/>
</dbReference>
<evidence type="ECO:0000256" key="1">
    <source>
        <dbReference type="ARBA" id="ARBA00022679"/>
    </source>
</evidence>
<keyword evidence="5 8" id="KW-0460">Magnesium</keyword>
<dbReference type="EC" id="3.1.4.-" evidence="8"/>
<name>A0ABN0XJ20_9ALTE</name>
<keyword evidence="1 8" id="KW-0808">Transferase</keyword>
<dbReference type="Gene3D" id="1.10.3210.10">
    <property type="entry name" value="Hypothetical protein af1432"/>
    <property type="match status" value="1"/>
</dbReference>
<dbReference type="InterPro" id="IPR006674">
    <property type="entry name" value="HD_domain"/>
</dbReference>
<dbReference type="InterPro" id="IPR045865">
    <property type="entry name" value="ACT-like_dom_sf"/>
</dbReference>
<dbReference type="SUPFAM" id="SSF109604">
    <property type="entry name" value="HD-domain/PDEase-like"/>
    <property type="match status" value="1"/>
</dbReference>
<dbReference type="Proteomes" id="UP001501757">
    <property type="component" value="Unassembled WGS sequence"/>
</dbReference>
<dbReference type="InterPro" id="IPR043519">
    <property type="entry name" value="NT_sf"/>
</dbReference>
<dbReference type="EC" id="2.7.7.59" evidence="8"/>
<keyword evidence="2 8" id="KW-0548">Nucleotidyltransferase</keyword>
<dbReference type="NCBIfam" id="NF002487">
    <property type="entry name" value="PRK01759.1"/>
    <property type="match status" value="1"/>
</dbReference>
<reference evidence="11 12" key="1">
    <citation type="journal article" date="2019" name="Int. J. Syst. Evol. Microbiol.">
        <title>The Global Catalogue of Microorganisms (GCM) 10K type strain sequencing project: providing services to taxonomists for standard genome sequencing and annotation.</title>
        <authorList>
            <consortium name="The Broad Institute Genomics Platform"/>
            <consortium name="The Broad Institute Genome Sequencing Center for Infectious Disease"/>
            <person name="Wu L."/>
            <person name="Ma J."/>
        </authorList>
    </citation>
    <scope>NUCLEOTIDE SEQUENCE [LARGE SCALE GENOMIC DNA]</scope>
    <source>
        <strain evidence="11 12">JCM 13378</strain>
    </source>
</reference>
<comment type="catalytic activity">
    <reaction evidence="8">
        <text>[protein-PII]-L-tyrosine + UTP = [protein-PII]-uridylyl-L-tyrosine + diphosphate</text>
        <dbReference type="Rhea" id="RHEA:13673"/>
        <dbReference type="Rhea" id="RHEA-COMP:12147"/>
        <dbReference type="Rhea" id="RHEA-COMP:12148"/>
        <dbReference type="ChEBI" id="CHEBI:33019"/>
        <dbReference type="ChEBI" id="CHEBI:46398"/>
        <dbReference type="ChEBI" id="CHEBI:46858"/>
        <dbReference type="ChEBI" id="CHEBI:90602"/>
        <dbReference type="EC" id="2.7.7.59"/>
    </reaction>
</comment>
<dbReference type="PANTHER" id="PTHR47320">
    <property type="entry name" value="BIFUNCTIONAL URIDYLYLTRANSFERASE/URIDYLYL-REMOVING ENZYME"/>
    <property type="match status" value="1"/>
</dbReference>
<accession>A0ABN0XJ20</accession>
<evidence type="ECO:0000256" key="4">
    <source>
        <dbReference type="ARBA" id="ARBA00022801"/>
    </source>
</evidence>
<comment type="domain">
    <text evidence="8">Has four distinct domains: an N-terminal nucleotidyltransferase (NT) domain responsible for UTase activity, a central HD domain that encodes UR activity, and two C-terminal ACT domains that seem to have a role in glutamine sensing.</text>
</comment>
<dbReference type="InterPro" id="IPR002934">
    <property type="entry name" value="Polymerase_NTP_transf_dom"/>
</dbReference>
<comment type="similarity">
    <text evidence="8">Belongs to the GlnD family.</text>
</comment>
<evidence type="ECO:0000259" key="10">
    <source>
        <dbReference type="PROSITE" id="PS51831"/>
    </source>
</evidence>
<dbReference type="CDD" id="cd00077">
    <property type="entry name" value="HDc"/>
    <property type="match status" value="1"/>
</dbReference>
<dbReference type="InterPro" id="IPR002912">
    <property type="entry name" value="ACT_dom"/>
</dbReference>
<dbReference type="InterPro" id="IPR013546">
    <property type="entry name" value="PII_UdlTrfase/GS_AdlTrfase"/>
</dbReference>
<dbReference type="SUPFAM" id="SSF81301">
    <property type="entry name" value="Nucleotidyltransferase"/>
    <property type="match status" value="1"/>
</dbReference>
<proteinExistence type="inferred from homology"/>
<organism evidence="11 12">
    <name type="scientific">Bowmanella denitrificans</name>
    <dbReference type="NCBI Taxonomy" id="366582"/>
    <lineage>
        <taxon>Bacteria</taxon>
        <taxon>Pseudomonadati</taxon>
        <taxon>Pseudomonadota</taxon>
        <taxon>Gammaproteobacteria</taxon>
        <taxon>Alteromonadales</taxon>
        <taxon>Alteromonadaceae</taxon>
        <taxon>Bowmanella</taxon>
    </lineage>
</organism>
<dbReference type="Pfam" id="PF01909">
    <property type="entry name" value="NTP_transf_2"/>
    <property type="match status" value="1"/>
</dbReference>
<feature type="region of interest" description="Uridylyltransferase" evidence="8">
    <location>
        <begin position="1"/>
        <end position="333"/>
    </location>
</feature>
<comment type="caution">
    <text evidence="11">The sequence shown here is derived from an EMBL/GenBank/DDBJ whole genome shotgun (WGS) entry which is preliminary data.</text>
</comment>
<keyword evidence="3" id="KW-0677">Repeat</keyword>
<evidence type="ECO:0000259" key="9">
    <source>
        <dbReference type="PROSITE" id="PS51671"/>
    </source>
</evidence>
<dbReference type="SUPFAM" id="SSF55021">
    <property type="entry name" value="ACT-like"/>
    <property type="match status" value="2"/>
</dbReference>
<comment type="activity regulation">
    <text evidence="8">Uridylyltransferase (UTase) activity is inhibited by glutamine, while glutamine activates uridylyl-removing (UR) activity.</text>
</comment>
<gene>
    <name evidence="8 11" type="primary">glnD</name>
    <name evidence="11" type="ORF">GCM10009092_32340</name>
</gene>
<comment type="catalytic activity">
    <reaction evidence="8">
        <text>[protein-PII]-uridylyl-L-tyrosine + H2O = [protein-PII]-L-tyrosine + UMP + H(+)</text>
        <dbReference type="Rhea" id="RHEA:48600"/>
        <dbReference type="Rhea" id="RHEA-COMP:12147"/>
        <dbReference type="Rhea" id="RHEA-COMP:12148"/>
        <dbReference type="ChEBI" id="CHEBI:15377"/>
        <dbReference type="ChEBI" id="CHEBI:15378"/>
        <dbReference type="ChEBI" id="CHEBI:46858"/>
        <dbReference type="ChEBI" id="CHEBI:57865"/>
        <dbReference type="ChEBI" id="CHEBI:90602"/>
    </reaction>
</comment>
<evidence type="ECO:0000256" key="3">
    <source>
        <dbReference type="ARBA" id="ARBA00022737"/>
    </source>
</evidence>
<dbReference type="CDD" id="cd05401">
    <property type="entry name" value="NT_GlnE_GlnD_like"/>
    <property type="match status" value="1"/>
</dbReference>
<comment type="cofactor">
    <cofactor evidence="8">
        <name>Mg(2+)</name>
        <dbReference type="ChEBI" id="CHEBI:18420"/>
    </cofactor>
</comment>
<keyword evidence="12" id="KW-1185">Reference proteome</keyword>
<dbReference type="InterPro" id="IPR003607">
    <property type="entry name" value="HD/PDEase_dom"/>
</dbReference>
<feature type="domain" description="HD" evidence="10">
    <location>
        <begin position="452"/>
        <end position="568"/>
    </location>
</feature>
<keyword evidence="4 8" id="KW-0378">Hydrolase</keyword>
<keyword evidence="6 8" id="KW-0511">Multifunctional enzyme</keyword>
<dbReference type="PROSITE" id="PS51831">
    <property type="entry name" value="HD"/>
    <property type="match status" value="1"/>
</dbReference>
<dbReference type="Pfam" id="PF08335">
    <property type="entry name" value="GlnD_UR_UTase"/>
    <property type="match status" value="1"/>
</dbReference>
<dbReference type="CDD" id="cd04900">
    <property type="entry name" value="ACT_UUR-like_1"/>
    <property type="match status" value="1"/>
</dbReference>
<dbReference type="NCBIfam" id="TIGR01693">
    <property type="entry name" value="UTase_glnD"/>
    <property type="match status" value="1"/>
</dbReference>
<evidence type="ECO:0000313" key="11">
    <source>
        <dbReference type="EMBL" id="GAA0365494.1"/>
    </source>
</evidence>
<dbReference type="SMART" id="SM00471">
    <property type="entry name" value="HDc"/>
    <property type="match status" value="1"/>
</dbReference>
<evidence type="ECO:0000256" key="2">
    <source>
        <dbReference type="ARBA" id="ARBA00022695"/>
    </source>
</evidence>
<dbReference type="GO" id="GO:0016779">
    <property type="term" value="F:nucleotidyltransferase activity"/>
    <property type="evidence" value="ECO:0007669"/>
    <property type="project" value="UniProtKB-KW"/>
</dbReference>
<evidence type="ECO:0000256" key="6">
    <source>
        <dbReference type="ARBA" id="ARBA00023268"/>
    </source>
</evidence>
<dbReference type="InterPro" id="IPR010043">
    <property type="entry name" value="UTase/UR"/>
</dbReference>
<dbReference type="CDD" id="cd04899">
    <property type="entry name" value="ACT_ACR-UUR-like_2"/>
    <property type="match status" value="1"/>
</dbReference>
<evidence type="ECO:0000256" key="5">
    <source>
        <dbReference type="ARBA" id="ARBA00022842"/>
    </source>
</evidence>
<evidence type="ECO:0000256" key="8">
    <source>
        <dbReference type="HAMAP-Rule" id="MF_00277"/>
    </source>
</evidence>
<feature type="domain" description="ACT" evidence="9">
    <location>
        <begin position="803"/>
        <end position="881"/>
    </location>
</feature>
<dbReference type="RefSeq" id="WP_343846267.1">
    <property type="nucleotide sequence ID" value="NZ_BAAAEI010000020.1"/>
</dbReference>
<comment type="function">
    <text evidence="8">Modifies, by uridylylation and deuridylylation, the PII regulatory proteins (GlnB and homologs), in response to the nitrogen status of the cell that GlnD senses through the glutamine level. Under low glutamine levels, catalyzes the conversion of the PII proteins and UTP to PII-UMP and PPi, while under higher glutamine levels, GlnD hydrolyzes PII-UMP to PII and UMP (deuridylylation). Thus, controls uridylylation state and activity of the PII proteins, and plays an important role in the regulation of nitrogen metabolism.</text>
</comment>
<sequence>MALQSLLGQIRQINNFDNVAAFKACVENSYQWLNSESSQVDVDHLVTGRAVFVDALLRQAWQLLELDKIKDLSLVAVGGYGRGQLQPYSDVDLLLLSQKPPAEEVKTKLGSFITLLWDIGLDIGQAVRTISETIKLAKQDITIATNLIEARLLSGSQTTFEQLQQKVQGKGFWNSKDFFLAKYEEQIQRHAKFNGTSYNLEPNVKENPGCLRDIQSIGWVAKKHFKVLKGRELVEHGYFTAREFEELIECRNHLWRIRFSLHLVAGRSENRLLFDYQPQVAKRLGYGEQGKASVETMMKAFFRTVRRISELNEMLLQHFRQDILALKVRDYQPINQDFALSDGLLQARHEQVFDSPEKLLSFLMLVADTPQTIGLHSATLRLLRNARRRFREHYFSEHASCRQIFIRLLRHPGFFGLAWDLAHKHGIMQAYLPQWNQIVGMMQFDLFHAYTVDEHTHRLIKHIYSYSRPEGARDFPRCHRIMQNLDKPEILYIAALFHDIGKGRGGDHSKLGAADLAEFCQSHNLSDKDTELAVWLVEQHLLMSVTAQRRDIYDPDVIHEFAGKVRNKAYLNHLYALTLADIRATNDNLWNDWKASLLRELYQMTRKALENGLECQIDLQSLVNEHKQEALAMLTSMGHKPEQVEALWQRLDWDYFVRFKPSQLIWHAKVLLNNEDLDEQQVLIELSDETSKAGTELILYGRDRATLFAQVASVLDSRNCSIHDAQIMSTQDGYVLDSFIILEQDGGRVDSPSRRQSLKNAIQTQLAKPGHQHTNNRKMPRRMKQLNVPTKMRFFTNQANMTLLELEALDAPGLLAKISQQFVVFNLSLHMAKITTIGERAEDLFILTNAEGQALSQEQQLSLKKQLIETLDQQNHGETCQN</sequence>
<dbReference type="PANTHER" id="PTHR47320:SF1">
    <property type="entry name" value="BIFUNCTIONAL URIDYLYLTRANSFERASE_URIDYLYL-REMOVING ENZYME"/>
    <property type="match status" value="1"/>
</dbReference>
<dbReference type="Pfam" id="PF01966">
    <property type="entry name" value="HD"/>
    <property type="match status" value="1"/>
</dbReference>
<dbReference type="EMBL" id="BAAAEI010000020">
    <property type="protein sequence ID" value="GAA0365494.1"/>
    <property type="molecule type" value="Genomic_DNA"/>
</dbReference>
<dbReference type="SUPFAM" id="SSF81593">
    <property type="entry name" value="Nucleotidyltransferase substrate binding subunit/domain"/>
    <property type="match status" value="1"/>
</dbReference>
<comment type="caution">
    <text evidence="8">Lacks conserved residue(s) required for the propagation of feature annotation.</text>
</comment>